<dbReference type="Proteomes" id="UP001220377">
    <property type="component" value="Chromosome"/>
</dbReference>
<dbReference type="SUPFAM" id="SSF46689">
    <property type="entry name" value="Homeodomain-like"/>
    <property type="match status" value="1"/>
</dbReference>
<evidence type="ECO:0000313" key="6">
    <source>
        <dbReference type="EMBL" id="WDF82340.1"/>
    </source>
</evidence>
<evidence type="ECO:0000256" key="3">
    <source>
        <dbReference type="ARBA" id="ARBA00023163"/>
    </source>
</evidence>
<dbReference type="Gene3D" id="3.40.50.10490">
    <property type="entry name" value="Glucose-6-phosphate isomerase like protein, domain 1"/>
    <property type="match status" value="1"/>
</dbReference>
<dbReference type="InterPro" id="IPR047640">
    <property type="entry name" value="RpiR-like"/>
</dbReference>
<keyword evidence="2" id="KW-0238">DNA-binding</keyword>
<evidence type="ECO:0000256" key="1">
    <source>
        <dbReference type="ARBA" id="ARBA00023015"/>
    </source>
</evidence>
<organism evidence="6 7">
    <name type="scientific">Lacticaseibacillus pabuli</name>
    <dbReference type="NCBI Taxonomy" id="3025672"/>
    <lineage>
        <taxon>Bacteria</taxon>
        <taxon>Bacillati</taxon>
        <taxon>Bacillota</taxon>
        <taxon>Bacilli</taxon>
        <taxon>Lactobacillales</taxon>
        <taxon>Lactobacillaceae</taxon>
        <taxon>Lacticaseibacillus</taxon>
    </lineage>
</organism>
<evidence type="ECO:0000256" key="2">
    <source>
        <dbReference type="ARBA" id="ARBA00023125"/>
    </source>
</evidence>
<dbReference type="PROSITE" id="PS51464">
    <property type="entry name" value="SIS"/>
    <property type="match status" value="1"/>
</dbReference>
<accession>A0ABY7WT59</accession>
<feature type="domain" description="HTH rpiR-type" evidence="4">
    <location>
        <begin position="1"/>
        <end position="77"/>
    </location>
</feature>
<evidence type="ECO:0000259" key="5">
    <source>
        <dbReference type="PROSITE" id="PS51464"/>
    </source>
</evidence>
<dbReference type="RefSeq" id="WP_274259728.1">
    <property type="nucleotide sequence ID" value="NZ_CP117884.1"/>
</dbReference>
<dbReference type="Gene3D" id="1.10.10.10">
    <property type="entry name" value="Winged helix-like DNA-binding domain superfamily/Winged helix DNA-binding domain"/>
    <property type="match status" value="1"/>
</dbReference>
<dbReference type="InterPro" id="IPR009057">
    <property type="entry name" value="Homeodomain-like_sf"/>
</dbReference>
<name>A0ABY7WT59_9LACO</name>
<dbReference type="InterPro" id="IPR036388">
    <property type="entry name" value="WH-like_DNA-bd_sf"/>
</dbReference>
<keyword evidence="3" id="KW-0804">Transcription</keyword>
<dbReference type="CDD" id="cd05013">
    <property type="entry name" value="SIS_RpiR"/>
    <property type="match status" value="1"/>
</dbReference>
<sequence length="295" mass="32549">MTVRGNVDSVYAELSTAEKRIADYLVDKPEEVLALNGQSMADRANTSAATISRFVKHLGFSTFTEFKMQLSADLSSGVVDDQDEEIRANESLASISGKLLRNAERVLHETVAQVHPERIEKLVDKLERADRILCFGVGASYLVAQDIAQKWNRSGSFAIATDDLNQLLPLVVDEPEKCVCWFISNSGESPEAITGAAMARKAGTTVVAMTKLGDNELSRTAEIVIQTSQPTEATVRFAATQSLHAQMMLIDIVFYAYASRHFDEVKQRITESRQLVADYKQEGMQVAKRLGKQGQ</sequence>
<protein>
    <submittedName>
        <fullName evidence="6">MurR/RpiR family transcriptional regulator</fullName>
    </submittedName>
</protein>
<keyword evidence="7" id="KW-1185">Reference proteome</keyword>
<feature type="domain" description="SIS" evidence="5">
    <location>
        <begin position="122"/>
        <end position="263"/>
    </location>
</feature>
<evidence type="ECO:0000313" key="7">
    <source>
        <dbReference type="Proteomes" id="UP001220377"/>
    </source>
</evidence>
<gene>
    <name evidence="6" type="ORF">PQ472_10675</name>
</gene>
<dbReference type="InterPro" id="IPR046348">
    <property type="entry name" value="SIS_dom_sf"/>
</dbReference>
<dbReference type="InterPro" id="IPR000281">
    <property type="entry name" value="HTH_RpiR"/>
</dbReference>
<dbReference type="InterPro" id="IPR001347">
    <property type="entry name" value="SIS_dom"/>
</dbReference>
<dbReference type="PROSITE" id="PS51071">
    <property type="entry name" value="HTH_RPIR"/>
    <property type="match status" value="1"/>
</dbReference>
<dbReference type="Pfam" id="PF01418">
    <property type="entry name" value="HTH_6"/>
    <property type="match status" value="1"/>
</dbReference>
<evidence type="ECO:0000259" key="4">
    <source>
        <dbReference type="PROSITE" id="PS51071"/>
    </source>
</evidence>
<dbReference type="EMBL" id="CP117884">
    <property type="protein sequence ID" value="WDF82340.1"/>
    <property type="molecule type" value="Genomic_DNA"/>
</dbReference>
<dbReference type="PANTHER" id="PTHR30514:SF1">
    <property type="entry name" value="HTH-TYPE TRANSCRIPTIONAL REGULATOR HEXR-RELATED"/>
    <property type="match status" value="1"/>
</dbReference>
<dbReference type="PANTHER" id="PTHR30514">
    <property type="entry name" value="GLUCOKINASE"/>
    <property type="match status" value="1"/>
</dbReference>
<dbReference type="InterPro" id="IPR035472">
    <property type="entry name" value="RpiR-like_SIS"/>
</dbReference>
<reference evidence="6 7" key="1">
    <citation type="submission" date="2023-02" db="EMBL/GenBank/DDBJ databases">
        <title>Genome sequence of Lacticaseibacillus sp. KACC 23028.</title>
        <authorList>
            <person name="Kim S."/>
            <person name="Heo J."/>
            <person name="Kwon S.-W."/>
        </authorList>
    </citation>
    <scope>NUCLEOTIDE SEQUENCE [LARGE SCALE GENOMIC DNA]</scope>
    <source>
        <strain evidence="6 7">KACC 23028</strain>
    </source>
</reference>
<keyword evidence="1" id="KW-0805">Transcription regulation</keyword>
<dbReference type="Pfam" id="PF01380">
    <property type="entry name" value="SIS"/>
    <property type="match status" value="1"/>
</dbReference>
<proteinExistence type="predicted"/>
<dbReference type="SUPFAM" id="SSF53697">
    <property type="entry name" value="SIS domain"/>
    <property type="match status" value="1"/>
</dbReference>